<name>A0ACB6QDN0_9PLEO</name>
<evidence type="ECO:0000313" key="1">
    <source>
        <dbReference type="EMBL" id="KAF2464227.1"/>
    </source>
</evidence>
<proteinExistence type="predicted"/>
<gene>
    <name evidence="1" type="ORF">BDR25DRAFT_361735</name>
</gene>
<sequence length="386" mass="44393">MFIKVLLVDGRAGSSTICQKKWQISTLVCETTSFEGHFMRYDDFHARYYEKAISQLRTGVERLTGEIERQRENEHQPKRYAKTYKSCSRSRVISIITTPRIIHSHKNRSNASNERQNASFGNSQNKKCALRPKFKVLKAVNFWGSFENEVVMVRFSIMHSNRPLLIMGRSVLRFSAACKEASLFRGNDDKKWKPLIHGWLVNWRTKVGLQSQFDETLERHSDDGHHPLSPLCWSLYRLVESDARSSCIQLRYIDTVTLIDTPLITLYRSRNLFFFFQHAGSATGLKLIITCFYMQLVTVWERLPGGMCAPPMHQVEIARCVAYLLPGFTTVSGCGLAWTCVWGEAKGLFRVGTSGSSTNIIARFRGWVRYQVTEQSGNWDIFSWMA</sequence>
<protein>
    <submittedName>
        <fullName evidence="1">Uncharacterized protein</fullName>
    </submittedName>
</protein>
<evidence type="ECO:0000313" key="2">
    <source>
        <dbReference type="Proteomes" id="UP000799755"/>
    </source>
</evidence>
<dbReference type="Proteomes" id="UP000799755">
    <property type="component" value="Unassembled WGS sequence"/>
</dbReference>
<reference evidence="1" key="1">
    <citation type="journal article" date="2020" name="Stud. Mycol.">
        <title>101 Dothideomycetes genomes: a test case for predicting lifestyles and emergence of pathogens.</title>
        <authorList>
            <person name="Haridas S."/>
            <person name="Albert R."/>
            <person name="Binder M."/>
            <person name="Bloem J."/>
            <person name="Labutti K."/>
            <person name="Salamov A."/>
            <person name="Andreopoulos B."/>
            <person name="Baker S."/>
            <person name="Barry K."/>
            <person name="Bills G."/>
            <person name="Bluhm B."/>
            <person name="Cannon C."/>
            <person name="Castanera R."/>
            <person name="Culley D."/>
            <person name="Daum C."/>
            <person name="Ezra D."/>
            <person name="Gonzalez J."/>
            <person name="Henrissat B."/>
            <person name="Kuo A."/>
            <person name="Liang C."/>
            <person name="Lipzen A."/>
            <person name="Lutzoni F."/>
            <person name="Magnuson J."/>
            <person name="Mondo S."/>
            <person name="Nolan M."/>
            <person name="Ohm R."/>
            <person name="Pangilinan J."/>
            <person name="Park H.-J."/>
            <person name="Ramirez L."/>
            <person name="Alfaro M."/>
            <person name="Sun H."/>
            <person name="Tritt A."/>
            <person name="Yoshinaga Y."/>
            <person name="Zwiers L.-H."/>
            <person name="Turgeon B."/>
            <person name="Goodwin S."/>
            <person name="Spatafora J."/>
            <person name="Crous P."/>
            <person name="Grigoriev I."/>
        </authorList>
    </citation>
    <scope>NUCLEOTIDE SEQUENCE</scope>
    <source>
        <strain evidence="1">ATCC 200398</strain>
    </source>
</reference>
<organism evidence="1 2">
    <name type="scientific">Lindgomyces ingoldianus</name>
    <dbReference type="NCBI Taxonomy" id="673940"/>
    <lineage>
        <taxon>Eukaryota</taxon>
        <taxon>Fungi</taxon>
        <taxon>Dikarya</taxon>
        <taxon>Ascomycota</taxon>
        <taxon>Pezizomycotina</taxon>
        <taxon>Dothideomycetes</taxon>
        <taxon>Pleosporomycetidae</taxon>
        <taxon>Pleosporales</taxon>
        <taxon>Lindgomycetaceae</taxon>
        <taxon>Lindgomyces</taxon>
    </lineage>
</organism>
<keyword evidence="2" id="KW-1185">Reference proteome</keyword>
<dbReference type="EMBL" id="MU003538">
    <property type="protein sequence ID" value="KAF2464227.1"/>
    <property type="molecule type" value="Genomic_DNA"/>
</dbReference>
<accession>A0ACB6QDN0</accession>
<comment type="caution">
    <text evidence="1">The sequence shown here is derived from an EMBL/GenBank/DDBJ whole genome shotgun (WGS) entry which is preliminary data.</text>
</comment>